<sequence>MSLITFSNTRNQRLSPAFNGVFESVLNDSLISDRSVSKVPAVNISEDKSHYSIDLAAPGLNKEDFKIQLDKNILTVSVARTPEDKTEGRRYTKREFSYHSFSRAFVLPESADNSAIEAEYTQGVLSIRVAKKEQAKPIARQIQIK</sequence>
<dbReference type="Proteomes" id="UP000238034">
    <property type="component" value="Unassembled WGS sequence"/>
</dbReference>
<comment type="caution">
    <text evidence="4">The sequence shown here is derived from an EMBL/GenBank/DDBJ whole genome shotgun (WGS) entry which is preliminary data.</text>
</comment>
<evidence type="ECO:0000256" key="1">
    <source>
        <dbReference type="PROSITE-ProRule" id="PRU00285"/>
    </source>
</evidence>
<evidence type="ECO:0000256" key="2">
    <source>
        <dbReference type="RuleBase" id="RU003616"/>
    </source>
</evidence>
<dbReference type="OrthoDB" id="9814487at2"/>
<dbReference type="CDD" id="cd06464">
    <property type="entry name" value="ACD_sHsps-like"/>
    <property type="match status" value="1"/>
</dbReference>
<feature type="domain" description="SHSP" evidence="3">
    <location>
        <begin position="33"/>
        <end position="145"/>
    </location>
</feature>
<dbReference type="SUPFAM" id="SSF49764">
    <property type="entry name" value="HSP20-like chaperones"/>
    <property type="match status" value="1"/>
</dbReference>
<evidence type="ECO:0000313" key="5">
    <source>
        <dbReference type="Proteomes" id="UP000238034"/>
    </source>
</evidence>
<name>A0A2T0U9N8_9SPHI</name>
<proteinExistence type="inferred from homology"/>
<comment type="similarity">
    <text evidence="1 2">Belongs to the small heat shock protein (HSP20) family.</text>
</comment>
<keyword evidence="5" id="KW-1185">Reference proteome</keyword>
<organism evidence="4 5">
    <name type="scientific">Arcticibacter pallidicorallinus</name>
    <dbReference type="NCBI Taxonomy" id="1259464"/>
    <lineage>
        <taxon>Bacteria</taxon>
        <taxon>Pseudomonadati</taxon>
        <taxon>Bacteroidota</taxon>
        <taxon>Sphingobacteriia</taxon>
        <taxon>Sphingobacteriales</taxon>
        <taxon>Sphingobacteriaceae</taxon>
        <taxon>Arcticibacter</taxon>
    </lineage>
</organism>
<evidence type="ECO:0000259" key="3">
    <source>
        <dbReference type="PROSITE" id="PS01031"/>
    </source>
</evidence>
<dbReference type="RefSeq" id="WP_106291915.1">
    <property type="nucleotide sequence ID" value="NZ_PVTH01000002.1"/>
</dbReference>
<dbReference type="PANTHER" id="PTHR11527">
    <property type="entry name" value="HEAT-SHOCK PROTEIN 20 FAMILY MEMBER"/>
    <property type="match status" value="1"/>
</dbReference>
<protein>
    <submittedName>
        <fullName evidence="4">HSP20 family protein</fullName>
    </submittedName>
</protein>
<accession>A0A2T0U9N8</accession>
<dbReference type="InterPro" id="IPR002068">
    <property type="entry name" value="A-crystallin/Hsp20_dom"/>
</dbReference>
<reference evidence="4 5" key="1">
    <citation type="submission" date="2018-03" db="EMBL/GenBank/DDBJ databases">
        <title>Genomic Encyclopedia of Type Strains, Phase III (KMG-III): the genomes of soil and plant-associated and newly described type strains.</title>
        <authorList>
            <person name="Whitman W."/>
        </authorList>
    </citation>
    <scope>NUCLEOTIDE SEQUENCE [LARGE SCALE GENOMIC DNA]</scope>
    <source>
        <strain evidence="4 5">CGMCC 1.9313</strain>
    </source>
</reference>
<dbReference type="Gene3D" id="2.60.40.790">
    <property type="match status" value="1"/>
</dbReference>
<dbReference type="AlphaFoldDB" id="A0A2T0U9N8"/>
<dbReference type="PROSITE" id="PS01031">
    <property type="entry name" value="SHSP"/>
    <property type="match status" value="1"/>
</dbReference>
<dbReference type="InterPro" id="IPR031107">
    <property type="entry name" value="Small_HSP"/>
</dbReference>
<dbReference type="EMBL" id="PVTH01000002">
    <property type="protein sequence ID" value="PRY54592.1"/>
    <property type="molecule type" value="Genomic_DNA"/>
</dbReference>
<evidence type="ECO:0000313" key="4">
    <source>
        <dbReference type="EMBL" id="PRY54592.1"/>
    </source>
</evidence>
<dbReference type="InterPro" id="IPR008978">
    <property type="entry name" value="HSP20-like_chaperone"/>
</dbReference>
<gene>
    <name evidence="4" type="ORF">B0I27_102361</name>
</gene>
<dbReference type="Pfam" id="PF00011">
    <property type="entry name" value="HSP20"/>
    <property type="match status" value="1"/>
</dbReference>